<dbReference type="SUPFAM" id="SSF51735">
    <property type="entry name" value="NAD(P)-binding Rossmann-fold domains"/>
    <property type="match status" value="1"/>
</dbReference>
<evidence type="ECO:0000313" key="2">
    <source>
        <dbReference type="EMBL" id="WQH06454.1"/>
    </source>
</evidence>
<dbReference type="RefSeq" id="WP_019922434.1">
    <property type="nucleotide sequence ID" value="NZ_CP140152.1"/>
</dbReference>
<dbReference type="GeneID" id="43164126"/>
<dbReference type="Pfam" id="PF03435">
    <property type="entry name" value="Sacchrp_dh_NADP"/>
    <property type="match status" value="1"/>
</dbReference>
<protein>
    <submittedName>
        <fullName evidence="2">Saccharopine dehydrogenase NADP-binding domain-containing protein</fullName>
    </submittedName>
</protein>
<reference evidence="2 3" key="1">
    <citation type="submission" date="2023-11" db="EMBL/GenBank/DDBJ databases">
        <title>MicrobeMod: A computational toolkit for identifying prokaryotic methylation and restriction-modification with nanopore sequencing.</title>
        <authorList>
            <person name="Crits-Christoph A."/>
            <person name="Kang S.C."/>
            <person name="Lee H."/>
            <person name="Ostrov N."/>
        </authorList>
    </citation>
    <scope>NUCLEOTIDE SEQUENCE [LARGE SCALE GENOMIC DNA]</scope>
    <source>
        <strain evidence="2 3">ATCC 25935</strain>
    </source>
</reference>
<dbReference type="InterPro" id="IPR005097">
    <property type="entry name" value="Sacchrp_dh_NADP-bd"/>
</dbReference>
<name>A0ABZ0Y4C3_9BURK</name>
<sequence length="329" mass="33699">MKKLMIYGATGYTGRMAAQSAAAAGTPLILAGRSQPDLAGLAASLGVEYRVFALDDNALIDRSLADIGVLLNCAGPFAATAGVLMRAGMRNGVHYLDVAAELDGYRLAEEIDAEARAANVMLLPGSGGSVAMLGCLAGHAVARTSHPVRIAVAMHVAGGLSRGSAISAMAGVTNATLARAGGKLVAQPAATIRQFDFGKGPVECFQVTLPDLVTLWRATGVADIAAYVHVTGPGFPQGDLAALPDGPTEHERQANRYQAVAEVTGADGSVVRSILDTVNGYTFTATAAAEAGRRVLAGEYRPGFQTPATLFGNGFAASIADTTIIDIEE</sequence>
<evidence type="ECO:0000313" key="3">
    <source>
        <dbReference type="Proteomes" id="UP001326110"/>
    </source>
</evidence>
<dbReference type="PANTHER" id="PTHR43781:SF1">
    <property type="entry name" value="SACCHAROPINE DEHYDROGENASE"/>
    <property type="match status" value="1"/>
</dbReference>
<dbReference type="EMBL" id="CP140152">
    <property type="protein sequence ID" value="WQH06454.1"/>
    <property type="molecule type" value="Genomic_DNA"/>
</dbReference>
<dbReference type="InterPro" id="IPR036291">
    <property type="entry name" value="NAD(P)-bd_dom_sf"/>
</dbReference>
<dbReference type="Gene3D" id="3.40.50.720">
    <property type="entry name" value="NAD(P)-binding Rossmann-like Domain"/>
    <property type="match status" value="1"/>
</dbReference>
<organism evidence="2 3">
    <name type="scientific">Duganella zoogloeoides</name>
    <dbReference type="NCBI Taxonomy" id="75659"/>
    <lineage>
        <taxon>Bacteria</taxon>
        <taxon>Pseudomonadati</taxon>
        <taxon>Pseudomonadota</taxon>
        <taxon>Betaproteobacteria</taxon>
        <taxon>Burkholderiales</taxon>
        <taxon>Oxalobacteraceae</taxon>
        <taxon>Telluria group</taxon>
        <taxon>Duganella</taxon>
    </lineage>
</organism>
<evidence type="ECO:0000259" key="1">
    <source>
        <dbReference type="Pfam" id="PF03435"/>
    </source>
</evidence>
<feature type="domain" description="Saccharopine dehydrogenase NADP binding" evidence="1">
    <location>
        <begin position="5"/>
        <end position="118"/>
    </location>
</feature>
<proteinExistence type="predicted"/>
<dbReference type="Proteomes" id="UP001326110">
    <property type="component" value="Chromosome"/>
</dbReference>
<dbReference type="PANTHER" id="PTHR43781">
    <property type="entry name" value="SACCHAROPINE DEHYDROGENASE"/>
    <property type="match status" value="1"/>
</dbReference>
<accession>A0ABZ0Y4C3</accession>
<gene>
    <name evidence="2" type="ORF">SR858_09055</name>
</gene>
<keyword evidence="3" id="KW-1185">Reference proteome</keyword>